<dbReference type="EMBL" id="JARKIE010000456">
    <property type="protein sequence ID" value="KAJ7637470.1"/>
    <property type="molecule type" value="Genomic_DNA"/>
</dbReference>
<organism evidence="1 2">
    <name type="scientific">Mycena rosella</name>
    <name type="common">Pink bonnet</name>
    <name type="synonym">Agaricus rosellus</name>
    <dbReference type="NCBI Taxonomy" id="1033263"/>
    <lineage>
        <taxon>Eukaryota</taxon>
        <taxon>Fungi</taxon>
        <taxon>Dikarya</taxon>
        <taxon>Basidiomycota</taxon>
        <taxon>Agaricomycotina</taxon>
        <taxon>Agaricomycetes</taxon>
        <taxon>Agaricomycetidae</taxon>
        <taxon>Agaricales</taxon>
        <taxon>Marasmiineae</taxon>
        <taxon>Mycenaceae</taxon>
        <taxon>Mycena</taxon>
    </lineage>
</organism>
<keyword evidence="2" id="KW-1185">Reference proteome</keyword>
<dbReference type="Proteomes" id="UP001221757">
    <property type="component" value="Unassembled WGS sequence"/>
</dbReference>
<gene>
    <name evidence="1" type="ORF">B0H17DRAFT_1106849</name>
</gene>
<evidence type="ECO:0000313" key="2">
    <source>
        <dbReference type="Proteomes" id="UP001221757"/>
    </source>
</evidence>
<name>A0AAD7C2Q2_MYCRO</name>
<sequence length="254" mass="28104">MPHSEIHGVGYVRKQFRALFGDEDNAPAVRKRVLPTRCTKDKEVSLGILDMDLDKKHQGGSSTAADASPLTSGAQTLDIRGDLIQIHNSGMDVWISPTELTVSFGAAVSTSYAERRECLRKSHLEDLPRILKTSGFVGRAKDEYCFSVQLHPSPGMGGCELISDDRVYRRYTSVILKSVCIRQPGLSLELDKDRGSIRLGAFPAEPFGQELIQNLDANECFPLFRAPVISADVRSNAHQIDIRWELHKMVGALV</sequence>
<protein>
    <submittedName>
        <fullName evidence="1">Uncharacterized protein</fullName>
    </submittedName>
</protein>
<evidence type="ECO:0000313" key="1">
    <source>
        <dbReference type="EMBL" id="KAJ7637470.1"/>
    </source>
</evidence>
<accession>A0AAD7C2Q2</accession>
<dbReference type="AlphaFoldDB" id="A0AAD7C2Q2"/>
<reference evidence="1" key="1">
    <citation type="submission" date="2023-03" db="EMBL/GenBank/DDBJ databases">
        <title>Massive genome expansion in bonnet fungi (Mycena s.s.) driven by repeated elements and novel gene families across ecological guilds.</title>
        <authorList>
            <consortium name="Lawrence Berkeley National Laboratory"/>
            <person name="Harder C.B."/>
            <person name="Miyauchi S."/>
            <person name="Viragh M."/>
            <person name="Kuo A."/>
            <person name="Thoen E."/>
            <person name="Andreopoulos B."/>
            <person name="Lu D."/>
            <person name="Skrede I."/>
            <person name="Drula E."/>
            <person name="Henrissat B."/>
            <person name="Morin E."/>
            <person name="Kohler A."/>
            <person name="Barry K."/>
            <person name="LaButti K."/>
            <person name="Morin E."/>
            <person name="Salamov A."/>
            <person name="Lipzen A."/>
            <person name="Mereny Z."/>
            <person name="Hegedus B."/>
            <person name="Baldrian P."/>
            <person name="Stursova M."/>
            <person name="Weitz H."/>
            <person name="Taylor A."/>
            <person name="Grigoriev I.V."/>
            <person name="Nagy L.G."/>
            <person name="Martin F."/>
            <person name="Kauserud H."/>
        </authorList>
    </citation>
    <scope>NUCLEOTIDE SEQUENCE</scope>
    <source>
        <strain evidence="1">CBHHK067</strain>
    </source>
</reference>
<comment type="caution">
    <text evidence="1">The sequence shown here is derived from an EMBL/GenBank/DDBJ whole genome shotgun (WGS) entry which is preliminary data.</text>
</comment>
<proteinExistence type="predicted"/>